<evidence type="ECO:0000256" key="3">
    <source>
        <dbReference type="ARBA" id="ARBA00009595"/>
    </source>
</evidence>
<dbReference type="EMBL" id="KK100349">
    <property type="protein sequence ID" value="KIZ06626.1"/>
    <property type="molecule type" value="Genomic_DNA"/>
</dbReference>
<dbReference type="PROSITE" id="PS00893">
    <property type="entry name" value="NUDIX_BOX"/>
    <property type="match status" value="1"/>
</dbReference>
<evidence type="ECO:0000256" key="6">
    <source>
        <dbReference type="ARBA" id="ARBA00022801"/>
    </source>
</evidence>
<proteinExistence type="inferred from homology"/>
<evidence type="ECO:0000256" key="4">
    <source>
        <dbReference type="ARBA" id="ARBA00012381"/>
    </source>
</evidence>
<name>A0A0D2NQP5_9CHLO</name>
<evidence type="ECO:0000256" key="2">
    <source>
        <dbReference type="ARBA" id="ARBA00001947"/>
    </source>
</evidence>
<reference evidence="11 12" key="1">
    <citation type="journal article" date="2013" name="BMC Genomics">
        <title>Reconstruction of the lipid metabolism for the microalga Monoraphidium neglectum from its genome sequence reveals characteristics suitable for biofuel production.</title>
        <authorList>
            <person name="Bogen C."/>
            <person name="Al-Dilaimi A."/>
            <person name="Albersmeier A."/>
            <person name="Wichmann J."/>
            <person name="Grundmann M."/>
            <person name="Rupp O."/>
            <person name="Lauersen K.J."/>
            <person name="Blifernez-Klassen O."/>
            <person name="Kalinowski J."/>
            <person name="Goesmann A."/>
            <person name="Mussgnug J.H."/>
            <person name="Kruse O."/>
        </authorList>
    </citation>
    <scope>NUCLEOTIDE SEQUENCE [LARGE SCALE GENOMIC DNA]</scope>
    <source>
        <strain evidence="11 12">SAG 48.87</strain>
    </source>
</reference>
<evidence type="ECO:0000259" key="10">
    <source>
        <dbReference type="PROSITE" id="PS51462"/>
    </source>
</evidence>
<comment type="similarity">
    <text evidence="3">Belongs to the Nudix hydrolase family. NudC subfamily.</text>
</comment>
<protein>
    <recommendedName>
        <fullName evidence="4">NAD(+) diphosphatase</fullName>
        <ecNumber evidence="4">3.6.1.22</ecNumber>
    </recommendedName>
</protein>
<keyword evidence="12" id="KW-1185">Reference proteome</keyword>
<dbReference type="CDD" id="cd03429">
    <property type="entry name" value="NUDIX_NADH_pyrophosphatase_Nudt13"/>
    <property type="match status" value="1"/>
</dbReference>
<keyword evidence="7" id="KW-0460">Magnesium</keyword>
<dbReference type="GO" id="GO:0035529">
    <property type="term" value="F:NADH pyrophosphatase activity"/>
    <property type="evidence" value="ECO:0007669"/>
    <property type="project" value="TreeGrafter"/>
</dbReference>
<comment type="catalytic activity">
    <reaction evidence="9">
        <text>a 5'-end NAD(+)-phospho-ribonucleoside in mRNA + H2O = a 5'-end phospho-adenosine-phospho-ribonucleoside in mRNA + beta-nicotinamide D-ribonucleotide + 2 H(+)</text>
        <dbReference type="Rhea" id="RHEA:60876"/>
        <dbReference type="Rhea" id="RHEA-COMP:15698"/>
        <dbReference type="Rhea" id="RHEA-COMP:15719"/>
        <dbReference type="ChEBI" id="CHEBI:14649"/>
        <dbReference type="ChEBI" id="CHEBI:15377"/>
        <dbReference type="ChEBI" id="CHEBI:15378"/>
        <dbReference type="ChEBI" id="CHEBI:144029"/>
        <dbReference type="ChEBI" id="CHEBI:144051"/>
    </reaction>
    <physiologicalReaction direction="left-to-right" evidence="9">
        <dbReference type="Rhea" id="RHEA:60877"/>
    </physiologicalReaction>
</comment>
<dbReference type="FunFam" id="3.90.79.10:FF:000179">
    <property type="entry name" value="Predicted protein"/>
    <property type="match status" value="1"/>
</dbReference>
<dbReference type="InterPro" id="IPR000086">
    <property type="entry name" value="NUDIX_hydrolase_dom"/>
</dbReference>
<dbReference type="GO" id="GO:0006742">
    <property type="term" value="P:NADP+ catabolic process"/>
    <property type="evidence" value="ECO:0007669"/>
    <property type="project" value="TreeGrafter"/>
</dbReference>
<dbReference type="EC" id="3.6.1.22" evidence="4"/>
<dbReference type="Proteomes" id="UP000054498">
    <property type="component" value="Unassembled WGS sequence"/>
</dbReference>
<dbReference type="Gene3D" id="3.90.79.10">
    <property type="entry name" value="Nucleoside Triphosphate Pyrophosphohydrolase"/>
    <property type="match status" value="1"/>
</dbReference>
<dbReference type="STRING" id="145388.A0A0D2NQP5"/>
<dbReference type="InterPro" id="IPR020084">
    <property type="entry name" value="NUDIX_hydrolase_CS"/>
</dbReference>
<evidence type="ECO:0000256" key="8">
    <source>
        <dbReference type="ARBA" id="ARBA00023027"/>
    </source>
</evidence>
<dbReference type="GO" id="GO:0005777">
    <property type="term" value="C:peroxisome"/>
    <property type="evidence" value="ECO:0007669"/>
    <property type="project" value="TreeGrafter"/>
</dbReference>
<evidence type="ECO:0000256" key="7">
    <source>
        <dbReference type="ARBA" id="ARBA00022842"/>
    </source>
</evidence>
<sequence length="326" mass="35689">MLGQQHFTSNPLCRLSDVPARFRASSRPDNEVSLVVVAGREVVVRTPAGALGPGVHQDLQALLLRQDDPELRLEGEQIALEWVPDDGMQAVSLPLYLLGQDVSGRWTFALDISAARDLFLGFLRDSCELEVAMKDVRVLLPGLSLDACAIAGQAVALSQWHQPTVPFEAGTRRRCSGPGAHKLYPRTDPVVIMLVESPDGTRALLGRSAKSTPGMYTCLSGFIDQCEGIEEAVRREVMEEARIAVSEVQILGTQPWPIGRYGSCELMIGCVAKAQSYEVLLNTSEMEDVQWYDRAELAAAVQWYDNSIPLQEAQKRGPGLSSQTVQ</sequence>
<dbReference type="GeneID" id="25730726"/>
<evidence type="ECO:0000256" key="5">
    <source>
        <dbReference type="ARBA" id="ARBA00022723"/>
    </source>
</evidence>
<organism evidence="11 12">
    <name type="scientific">Monoraphidium neglectum</name>
    <dbReference type="NCBI Taxonomy" id="145388"/>
    <lineage>
        <taxon>Eukaryota</taxon>
        <taxon>Viridiplantae</taxon>
        <taxon>Chlorophyta</taxon>
        <taxon>core chlorophytes</taxon>
        <taxon>Chlorophyceae</taxon>
        <taxon>CS clade</taxon>
        <taxon>Sphaeropleales</taxon>
        <taxon>Selenastraceae</taxon>
        <taxon>Monoraphidium</taxon>
    </lineage>
</organism>
<dbReference type="SUPFAM" id="SSF55811">
    <property type="entry name" value="Nudix"/>
    <property type="match status" value="1"/>
</dbReference>
<dbReference type="KEGG" id="mng:MNEG_1328"/>
<evidence type="ECO:0000256" key="1">
    <source>
        <dbReference type="ARBA" id="ARBA00001946"/>
    </source>
</evidence>
<dbReference type="RefSeq" id="XP_013905645.1">
    <property type="nucleotide sequence ID" value="XM_014050191.1"/>
</dbReference>
<feature type="domain" description="Nudix hydrolase" evidence="10">
    <location>
        <begin position="185"/>
        <end position="314"/>
    </location>
</feature>
<evidence type="ECO:0000313" key="11">
    <source>
        <dbReference type="EMBL" id="KIZ06626.1"/>
    </source>
</evidence>
<comment type="cofactor">
    <cofactor evidence="1">
        <name>Mg(2+)</name>
        <dbReference type="ChEBI" id="CHEBI:18420"/>
    </cofactor>
</comment>
<dbReference type="OrthoDB" id="10249612at2759"/>
<dbReference type="Pfam" id="PF00293">
    <property type="entry name" value="NUDIX"/>
    <property type="match status" value="1"/>
</dbReference>
<evidence type="ECO:0000256" key="9">
    <source>
        <dbReference type="ARBA" id="ARBA00023679"/>
    </source>
</evidence>
<dbReference type="PANTHER" id="PTHR42904:SF6">
    <property type="entry name" value="NAD-CAPPED RNA HYDROLASE NUDT12"/>
    <property type="match status" value="1"/>
</dbReference>
<gene>
    <name evidence="11" type="ORF">MNEG_1328</name>
</gene>
<keyword evidence="5" id="KW-0479">Metal-binding</keyword>
<evidence type="ECO:0000313" key="12">
    <source>
        <dbReference type="Proteomes" id="UP000054498"/>
    </source>
</evidence>
<dbReference type="GO" id="GO:0005829">
    <property type="term" value="C:cytosol"/>
    <property type="evidence" value="ECO:0007669"/>
    <property type="project" value="TreeGrafter"/>
</dbReference>
<dbReference type="GO" id="GO:0019677">
    <property type="term" value="P:NAD+ catabolic process"/>
    <property type="evidence" value="ECO:0007669"/>
    <property type="project" value="TreeGrafter"/>
</dbReference>
<dbReference type="PROSITE" id="PS51462">
    <property type="entry name" value="NUDIX"/>
    <property type="match status" value="1"/>
</dbReference>
<dbReference type="InterPro" id="IPR049734">
    <property type="entry name" value="NudC-like_C"/>
</dbReference>
<keyword evidence="6" id="KW-0378">Hydrolase</keyword>
<dbReference type="InterPro" id="IPR050241">
    <property type="entry name" value="NAD-cap_RNA_hydrolase_NudC"/>
</dbReference>
<keyword evidence="8" id="KW-0520">NAD</keyword>
<dbReference type="InterPro" id="IPR015797">
    <property type="entry name" value="NUDIX_hydrolase-like_dom_sf"/>
</dbReference>
<accession>A0A0D2NQP5</accession>
<dbReference type="GO" id="GO:0046872">
    <property type="term" value="F:metal ion binding"/>
    <property type="evidence" value="ECO:0007669"/>
    <property type="project" value="UniProtKB-KW"/>
</dbReference>
<dbReference type="AlphaFoldDB" id="A0A0D2NQP5"/>
<dbReference type="PANTHER" id="PTHR42904">
    <property type="entry name" value="NUDIX HYDROLASE, NUDC SUBFAMILY"/>
    <property type="match status" value="1"/>
</dbReference>
<comment type="cofactor">
    <cofactor evidence="2">
        <name>Zn(2+)</name>
        <dbReference type="ChEBI" id="CHEBI:29105"/>
    </cofactor>
</comment>